<organism evidence="13 14">
    <name type="scientific">Lupinus luteus</name>
    <name type="common">European yellow lupine</name>
    <dbReference type="NCBI Taxonomy" id="3873"/>
    <lineage>
        <taxon>Eukaryota</taxon>
        <taxon>Viridiplantae</taxon>
        <taxon>Streptophyta</taxon>
        <taxon>Embryophyta</taxon>
        <taxon>Tracheophyta</taxon>
        <taxon>Spermatophyta</taxon>
        <taxon>Magnoliopsida</taxon>
        <taxon>eudicotyledons</taxon>
        <taxon>Gunneridae</taxon>
        <taxon>Pentapetalae</taxon>
        <taxon>rosids</taxon>
        <taxon>fabids</taxon>
        <taxon>Fabales</taxon>
        <taxon>Fabaceae</taxon>
        <taxon>Papilionoideae</taxon>
        <taxon>50 kb inversion clade</taxon>
        <taxon>genistoids sensu lato</taxon>
        <taxon>core genistoids</taxon>
        <taxon>Genisteae</taxon>
        <taxon>Lupinus</taxon>
    </lineage>
</organism>
<dbReference type="InterPro" id="IPR039331">
    <property type="entry name" value="PAPs-like"/>
</dbReference>
<dbReference type="SUPFAM" id="SSF56300">
    <property type="entry name" value="Metallo-dependent phosphatases"/>
    <property type="match status" value="1"/>
</dbReference>
<protein>
    <recommendedName>
        <fullName evidence="9">Purple acid phosphatase</fullName>
        <ecNumber evidence="9">3.1.3.2</ecNumber>
    </recommendedName>
</protein>
<dbReference type="Pfam" id="PF14008">
    <property type="entry name" value="Metallophos_C"/>
    <property type="match status" value="1"/>
</dbReference>
<comment type="caution">
    <text evidence="13">The sequence shown here is derived from an EMBL/GenBank/DDBJ whole genome shotgun (WGS) entry which is preliminary data.</text>
</comment>
<keyword evidence="14" id="KW-1185">Reference proteome</keyword>
<comment type="cofactor">
    <cofactor evidence="2">
        <name>Zn(2+)</name>
        <dbReference type="ChEBI" id="CHEBI:29105"/>
    </cofactor>
</comment>
<keyword evidence="5" id="KW-0732">Signal</keyword>
<dbReference type="Pfam" id="PF16656">
    <property type="entry name" value="Pur_ac_phosph_N"/>
    <property type="match status" value="1"/>
</dbReference>
<dbReference type="PANTHER" id="PTHR22953:SF153">
    <property type="entry name" value="PURPLE ACID PHOSPHATASE"/>
    <property type="match status" value="1"/>
</dbReference>
<dbReference type="AlphaFoldDB" id="A0AAV1Y0S4"/>
<dbReference type="Proteomes" id="UP001497480">
    <property type="component" value="Unassembled WGS sequence"/>
</dbReference>
<gene>
    <name evidence="13" type="ORF">LLUT_LOCUS27804</name>
</gene>
<keyword evidence="6 9" id="KW-0378">Hydrolase</keyword>
<dbReference type="EMBL" id="CAXHTB010000019">
    <property type="protein sequence ID" value="CAL0326744.1"/>
    <property type="molecule type" value="Genomic_DNA"/>
</dbReference>
<feature type="domain" description="Purple acid phosphatase C-terminal" evidence="11">
    <location>
        <begin position="360"/>
        <end position="417"/>
    </location>
</feature>
<name>A0AAV1Y0S4_LUPLU</name>
<evidence type="ECO:0000256" key="9">
    <source>
        <dbReference type="RuleBase" id="RU361203"/>
    </source>
</evidence>
<dbReference type="CDD" id="cd00839">
    <property type="entry name" value="MPP_PAPs"/>
    <property type="match status" value="1"/>
</dbReference>
<evidence type="ECO:0000256" key="3">
    <source>
        <dbReference type="ARBA" id="ARBA00001962"/>
    </source>
</evidence>
<evidence type="ECO:0000256" key="7">
    <source>
        <dbReference type="ARBA" id="ARBA00022833"/>
    </source>
</evidence>
<dbReference type="InterPro" id="IPR008963">
    <property type="entry name" value="Purple_acid_Pase-like_N"/>
</dbReference>
<feature type="domain" description="Calcineurin-like phosphoesterase" evidence="10">
    <location>
        <begin position="151"/>
        <end position="345"/>
    </location>
</feature>
<evidence type="ECO:0000313" key="13">
    <source>
        <dbReference type="EMBL" id="CAL0326744.1"/>
    </source>
</evidence>
<evidence type="ECO:0000313" key="14">
    <source>
        <dbReference type="Proteomes" id="UP001497480"/>
    </source>
</evidence>
<evidence type="ECO:0000259" key="11">
    <source>
        <dbReference type="Pfam" id="PF14008"/>
    </source>
</evidence>
<dbReference type="GO" id="GO:0046872">
    <property type="term" value="F:metal ion binding"/>
    <property type="evidence" value="ECO:0007669"/>
    <property type="project" value="InterPro"/>
</dbReference>
<evidence type="ECO:0000259" key="12">
    <source>
        <dbReference type="Pfam" id="PF16656"/>
    </source>
</evidence>
<dbReference type="PANTHER" id="PTHR22953">
    <property type="entry name" value="ACID PHOSPHATASE RELATED"/>
    <property type="match status" value="1"/>
</dbReference>
<dbReference type="Pfam" id="PF00149">
    <property type="entry name" value="Metallophos"/>
    <property type="match status" value="1"/>
</dbReference>
<dbReference type="InterPro" id="IPR015914">
    <property type="entry name" value="PAPs_N"/>
</dbReference>
<evidence type="ECO:0000256" key="4">
    <source>
        <dbReference type="ARBA" id="ARBA00008723"/>
    </source>
</evidence>
<dbReference type="InterPro" id="IPR041792">
    <property type="entry name" value="MPP_PAP"/>
</dbReference>
<dbReference type="GO" id="GO:0003993">
    <property type="term" value="F:acid phosphatase activity"/>
    <property type="evidence" value="ECO:0007669"/>
    <property type="project" value="UniProtKB-EC"/>
</dbReference>
<evidence type="ECO:0000256" key="6">
    <source>
        <dbReference type="ARBA" id="ARBA00022801"/>
    </source>
</evidence>
<comment type="similarity">
    <text evidence="4 9">Belongs to the metallophosphoesterase superfamily. Purple acid phosphatase family.</text>
</comment>
<proteinExistence type="inferred from homology"/>
<keyword evidence="7" id="KW-0862">Zinc</keyword>
<evidence type="ECO:0000256" key="5">
    <source>
        <dbReference type="ARBA" id="ARBA00022729"/>
    </source>
</evidence>
<dbReference type="EC" id="3.1.3.2" evidence="9"/>
<dbReference type="Gene3D" id="2.60.40.380">
    <property type="entry name" value="Purple acid phosphatase-like, N-terminal"/>
    <property type="match status" value="1"/>
</dbReference>
<comment type="catalytic activity">
    <reaction evidence="1 9">
        <text>a phosphate monoester + H2O = an alcohol + phosphate</text>
        <dbReference type="Rhea" id="RHEA:15017"/>
        <dbReference type="ChEBI" id="CHEBI:15377"/>
        <dbReference type="ChEBI" id="CHEBI:30879"/>
        <dbReference type="ChEBI" id="CHEBI:43474"/>
        <dbReference type="ChEBI" id="CHEBI:67140"/>
        <dbReference type="EC" id="3.1.3.2"/>
    </reaction>
</comment>
<reference evidence="13 14" key="1">
    <citation type="submission" date="2024-03" db="EMBL/GenBank/DDBJ databases">
        <authorList>
            <person name="Martinez-Hernandez J."/>
        </authorList>
    </citation>
    <scope>NUCLEOTIDE SEQUENCE [LARGE SCALE GENOMIC DNA]</scope>
</reference>
<feature type="domain" description="Purple acid phosphatase N-terminal" evidence="12">
    <location>
        <begin position="47"/>
        <end position="124"/>
    </location>
</feature>
<comment type="cofactor">
    <cofactor evidence="3">
        <name>Fe cation</name>
        <dbReference type="ChEBI" id="CHEBI:24875"/>
    </cofactor>
</comment>
<dbReference type="InterPro" id="IPR004843">
    <property type="entry name" value="Calcineurin-like_PHP"/>
</dbReference>
<keyword evidence="8" id="KW-0325">Glycoprotein</keyword>
<evidence type="ECO:0000256" key="1">
    <source>
        <dbReference type="ARBA" id="ARBA00000032"/>
    </source>
</evidence>
<sequence length="441" mass="50628">MRVPGIISLLFLISGVFEFNVVYSYTLPIRGNKIITPLKNDIDPSDPQQVRISQVGQDRMRISWFTIYPTPATVQYGLTPSANSFSATGVTDSYRYMLYFSGPVHNVVIGPLQPNTVYYYRLGKCPKVYTLKTPPSQFPIKFAVIVSNFILNDIYAGDLGQTEYSKRTLQQISNSGYDMLLLDGDLSYADTVQEDWETFGRLIEPFASQRPWMVTTGDHDVEKIRILHRRSFTAYNTRWLMPFDESGSNSNQYYSFNIAGVHIIMLGSYTDFDSKSNQYKWLQMDLKNVNRKNTPWLVVMFHAPWYNSNTDHQGESQSVGMKASMEDLLYQARVDIIFSAHIHAYERFTRVYKEKSDKCGPLYITVGDAGNNNGYNPYFQDPPPDISYFRERSFGHGTLEVANESHALWTWIRNDDDKPVISDSLWFTSLSSDSNCKVHHL</sequence>
<dbReference type="SUPFAM" id="SSF49363">
    <property type="entry name" value="Purple acid phosphatase, N-terminal domain"/>
    <property type="match status" value="1"/>
</dbReference>
<evidence type="ECO:0000256" key="2">
    <source>
        <dbReference type="ARBA" id="ARBA00001947"/>
    </source>
</evidence>
<evidence type="ECO:0000259" key="10">
    <source>
        <dbReference type="Pfam" id="PF00149"/>
    </source>
</evidence>
<dbReference type="InterPro" id="IPR025733">
    <property type="entry name" value="PAPs_C"/>
</dbReference>
<accession>A0AAV1Y0S4</accession>
<dbReference type="Gene3D" id="3.60.21.10">
    <property type="match status" value="1"/>
</dbReference>
<dbReference type="InterPro" id="IPR029052">
    <property type="entry name" value="Metallo-depent_PP-like"/>
</dbReference>
<evidence type="ECO:0000256" key="8">
    <source>
        <dbReference type="ARBA" id="ARBA00023180"/>
    </source>
</evidence>